<keyword evidence="3" id="KW-1003">Cell membrane</keyword>
<accession>A0A843AIY1</accession>
<dbReference type="InterPro" id="IPR010920">
    <property type="entry name" value="LSM_dom_sf"/>
</dbReference>
<dbReference type="InterPro" id="IPR045275">
    <property type="entry name" value="MscS_archaea/bacteria_type"/>
</dbReference>
<reference evidence="10" key="1">
    <citation type="submission" date="2020-10" db="EMBL/GenBank/DDBJ databases">
        <title>Dehalococcoides mccartyi of a TCE/Cr reducing biochatode.</title>
        <authorList>
            <person name="Matturro B."/>
        </authorList>
    </citation>
    <scope>NUCLEOTIDE SEQUENCE</scope>
    <source>
        <strain evidence="10">Bin4</strain>
    </source>
</reference>
<evidence type="ECO:0000259" key="8">
    <source>
        <dbReference type="Pfam" id="PF00924"/>
    </source>
</evidence>
<evidence type="ECO:0000256" key="4">
    <source>
        <dbReference type="ARBA" id="ARBA00022692"/>
    </source>
</evidence>
<comment type="subcellular location">
    <subcellularLocation>
        <location evidence="1">Cell membrane</location>
        <topology evidence="1">Multi-pass membrane protein</topology>
    </subcellularLocation>
</comment>
<dbReference type="SUPFAM" id="SSF50182">
    <property type="entry name" value="Sm-like ribonucleoproteins"/>
    <property type="match status" value="1"/>
</dbReference>
<feature type="transmembrane region" description="Helical" evidence="7">
    <location>
        <begin position="15"/>
        <end position="40"/>
    </location>
</feature>
<feature type="transmembrane region" description="Helical" evidence="7">
    <location>
        <begin position="85"/>
        <end position="114"/>
    </location>
</feature>
<evidence type="ECO:0000256" key="3">
    <source>
        <dbReference type="ARBA" id="ARBA00022475"/>
    </source>
</evidence>
<keyword evidence="5 7" id="KW-1133">Transmembrane helix</keyword>
<feature type="domain" description="Mechanosensitive ion channel transmembrane helices 2/3" evidence="9">
    <location>
        <begin position="60"/>
        <end position="99"/>
    </location>
</feature>
<keyword evidence="6 7" id="KW-0472">Membrane</keyword>
<feature type="transmembrane region" description="Helical" evidence="7">
    <location>
        <begin position="60"/>
        <end position="79"/>
    </location>
</feature>
<dbReference type="PANTHER" id="PTHR30221:SF1">
    <property type="entry name" value="SMALL-CONDUCTANCE MECHANOSENSITIVE CHANNEL"/>
    <property type="match status" value="1"/>
</dbReference>
<evidence type="ECO:0000256" key="5">
    <source>
        <dbReference type="ARBA" id="ARBA00022989"/>
    </source>
</evidence>
<evidence type="ECO:0000256" key="2">
    <source>
        <dbReference type="ARBA" id="ARBA00008017"/>
    </source>
</evidence>
<dbReference type="AlphaFoldDB" id="A0A843AIY1"/>
<dbReference type="Gene3D" id="1.10.287.1260">
    <property type="match status" value="1"/>
</dbReference>
<proteinExistence type="inferred from homology"/>
<dbReference type="EMBL" id="JADIIN010000081">
    <property type="protein sequence ID" value="MBF4469701.1"/>
    <property type="molecule type" value="Genomic_DNA"/>
</dbReference>
<name>A0A843AIY1_METAZ</name>
<protein>
    <submittedName>
        <fullName evidence="10">Mechanosensitive ion channel</fullName>
    </submittedName>
</protein>
<dbReference type="GO" id="GO:0005886">
    <property type="term" value="C:plasma membrane"/>
    <property type="evidence" value="ECO:0007669"/>
    <property type="project" value="UniProtKB-SubCell"/>
</dbReference>
<comment type="caution">
    <text evidence="10">The sequence shown here is derived from an EMBL/GenBank/DDBJ whole genome shotgun (WGS) entry which is preliminary data.</text>
</comment>
<organism evidence="10 11">
    <name type="scientific">Methanobrevibacter arboriphilus</name>
    <dbReference type="NCBI Taxonomy" id="39441"/>
    <lineage>
        <taxon>Archaea</taxon>
        <taxon>Methanobacteriati</taxon>
        <taxon>Methanobacteriota</taxon>
        <taxon>Methanomada group</taxon>
        <taxon>Methanobacteria</taxon>
        <taxon>Methanobacteriales</taxon>
        <taxon>Methanobacteriaceae</taxon>
        <taxon>Methanobrevibacter</taxon>
    </lineage>
</organism>
<keyword evidence="4 7" id="KW-0812">Transmembrane</keyword>
<evidence type="ECO:0000259" key="9">
    <source>
        <dbReference type="Pfam" id="PF21088"/>
    </source>
</evidence>
<evidence type="ECO:0000256" key="7">
    <source>
        <dbReference type="SAM" id="Phobius"/>
    </source>
</evidence>
<evidence type="ECO:0000313" key="10">
    <source>
        <dbReference type="EMBL" id="MBF4469701.1"/>
    </source>
</evidence>
<evidence type="ECO:0000256" key="6">
    <source>
        <dbReference type="ARBA" id="ARBA00023136"/>
    </source>
</evidence>
<comment type="similarity">
    <text evidence="2">Belongs to the MscS (TC 1.A.23) family.</text>
</comment>
<dbReference type="InterPro" id="IPR011014">
    <property type="entry name" value="MscS_channel_TM-2"/>
</dbReference>
<dbReference type="RefSeq" id="WP_052332066.1">
    <property type="nucleotide sequence ID" value="NZ_JADIIN010000081.1"/>
</dbReference>
<dbReference type="SUPFAM" id="SSF82861">
    <property type="entry name" value="Mechanosensitive channel protein MscS (YggB), transmembrane region"/>
    <property type="match status" value="1"/>
</dbReference>
<dbReference type="Gene3D" id="2.30.30.60">
    <property type="match status" value="1"/>
</dbReference>
<dbReference type="InterPro" id="IPR006685">
    <property type="entry name" value="MscS_channel_2nd"/>
</dbReference>
<gene>
    <name evidence="10" type="ORF">ISP01_09880</name>
</gene>
<dbReference type="GO" id="GO:0008381">
    <property type="term" value="F:mechanosensitive monoatomic ion channel activity"/>
    <property type="evidence" value="ECO:0007669"/>
    <property type="project" value="InterPro"/>
</dbReference>
<dbReference type="InterPro" id="IPR049142">
    <property type="entry name" value="MS_channel_1st"/>
</dbReference>
<evidence type="ECO:0000313" key="11">
    <source>
        <dbReference type="Proteomes" id="UP000658733"/>
    </source>
</evidence>
<evidence type="ECO:0000256" key="1">
    <source>
        <dbReference type="ARBA" id="ARBA00004651"/>
    </source>
</evidence>
<dbReference type="PANTHER" id="PTHR30221">
    <property type="entry name" value="SMALL-CONDUCTANCE MECHANOSENSITIVE CHANNEL"/>
    <property type="match status" value="1"/>
</dbReference>
<dbReference type="Proteomes" id="UP000658733">
    <property type="component" value="Unassembled WGS sequence"/>
</dbReference>
<dbReference type="Pfam" id="PF00924">
    <property type="entry name" value="MS_channel_2nd"/>
    <property type="match status" value="1"/>
</dbReference>
<sequence>MRDKMNLNIFPQYPFIGLFIYIVIILVATVLAVKISSFLINRVTKKFEIELTFNYLLRDLVKYLIYIIAFLMILEVVGIDINALIVSVGVVGITLGFAARDVISSFVSGIFILADKTVKVGEVIEVNNIKGKVTKLGFRTTTIVTPDNLIVTIPNTVLANNPYINYTFFDKYRIDLEVIIPFNIDITNFEKALIQRISNLNWVLIDSSAKVDVLEMNEDGIKVKISAWGENYSRIDCYRLDLANEVRKLIGEMD</sequence>
<dbReference type="Pfam" id="PF21088">
    <property type="entry name" value="MS_channel_1st"/>
    <property type="match status" value="1"/>
</dbReference>
<feature type="domain" description="Mechanosensitive ion channel MscS" evidence="8">
    <location>
        <begin position="101"/>
        <end position="167"/>
    </location>
</feature>
<dbReference type="InterPro" id="IPR023408">
    <property type="entry name" value="MscS_beta-dom_sf"/>
</dbReference>